<organism evidence="1 2">
    <name type="scientific">Marinobacter mobilis</name>
    <dbReference type="NCBI Taxonomy" id="488533"/>
    <lineage>
        <taxon>Bacteria</taxon>
        <taxon>Pseudomonadati</taxon>
        <taxon>Pseudomonadota</taxon>
        <taxon>Gammaproteobacteria</taxon>
        <taxon>Pseudomonadales</taxon>
        <taxon>Marinobacteraceae</taxon>
        <taxon>Marinobacter</taxon>
    </lineage>
</organism>
<dbReference type="RefSeq" id="WP_091812901.1">
    <property type="nucleotide sequence ID" value="NZ_FNNE01000005.1"/>
</dbReference>
<dbReference type="AlphaFoldDB" id="A0A1H2XUR6"/>
<dbReference type="Proteomes" id="UP000199675">
    <property type="component" value="Unassembled WGS sequence"/>
</dbReference>
<proteinExistence type="predicted"/>
<protein>
    <submittedName>
        <fullName evidence="1">Uncharacterized protein</fullName>
    </submittedName>
</protein>
<dbReference type="STRING" id="488533.SAMN04487960_105157"/>
<dbReference type="OrthoDB" id="6894726at2"/>
<keyword evidence="2" id="KW-1185">Reference proteome</keyword>
<accession>A0A1H2XUR6</accession>
<reference evidence="1 2" key="1">
    <citation type="submission" date="2016-10" db="EMBL/GenBank/DDBJ databases">
        <authorList>
            <person name="de Groot N.N."/>
        </authorList>
    </citation>
    <scope>NUCLEOTIDE SEQUENCE [LARGE SCALE GENOMIC DNA]</scope>
    <source>
        <strain evidence="1 2">CGMCC 1.7059</strain>
    </source>
</reference>
<sequence>MNKLPVLFVSCNVERLPFQAQASSGLTRLLRGMHYDSVLLISSDPGMPGPEVRCTTGDGGTAEKIRRLLNLGDVSSRTPPERASHREKLLRVLLADEPQDVSELNLNTGMSELEYRRLGQCLRGLRERGVLMICLDDIEGQDEGRGVALHDRQLRDMIGGWVLDQQWGAALSFKGDMPRAVSVSVLDDPTVCLLNAAFSLGDSKFPQRMFSSRMSEANQSLSGFGWMR</sequence>
<gene>
    <name evidence="1" type="ORF">SAMN04487960_105157</name>
</gene>
<name>A0A1H2XUR6_9GAMM</name>
<evidence type="ECO:0000313" key="1">
    <source>
        <dbReference type="EMBL" id="SDW96194.1"/>
    </source>
</evidence>
<evidence type="ECO:0000313" key="2">
    <source>
        <dbReference type="Proteomes" id="UP000199675"/>
    </source>
</evidence>
<dbReference type="EMBL" id="FNNE01000005">
    <property type="protein sequence ID" value="SDW96194.1"/>
    <property type="molecule type" value="Genomic_DNA"/>
</dbReference>